<keyword evidence="4" id="KW-0479">Metal-binding</keyword>
<dbReference type="PANTHER" id="PTHR36999:SF1">
    <property type="entry name" value="ISOCITRATE DEHYDROGENASE (NADP(+))"/>
    <property type="match status" value="1"/>
</dbReference>
<dbReference type="GO" id="GO:0004450">
    <property type="term" value="F:isocitrate dehydrogenase (NADP+) activity"/>
    <property type="evidence" value="ECO:0007669"/>
    <property type="project" value="UniProtKB-EC"/>
</dbReference>
<organism evidence="11 12">
    <name type="scientific">Microbacterium fluvii</name>
    <dbReference type="NCBI Taxonomy" id="415215"/>
    <lineage>
        <taxon>Bacteria</taxon>
        <taxon>Bacillati</taxon>
        <taxon>Actinomycetota</taxon>
        <taxon>Actinomycetes</taxon>
        <taxon>Micrococcales</taxon>
        <taxon>Microbacteriaceae</taxon>
        <taxon>Microbacterium</taxon>
    </lineage>
</organism>
<evidence type="ECO:0000256" key="9">
    <source>
        <dbReference type="ARBA" id="ARBA00046318"/>
    </source>
</evidence>
<evidence type="ECO:0000313" key="11">
    <source>
        <dbReference type="EMBL" id="MFC7267687.1"/>
    </source>
</evidence>
<comment type="caution">
    <text evidence="11">The sequence shown here is derived from an EMBL/GenBank/DDBJ whole genome shotgun (WGS) entry which is preliminary data.</text>
</comment>
<dbReference type="InterPro" id="IPR004436">
    <property type="entry name" value="Isocitrate_DH_NADP_mono"/>
</dbReference>
<evidence type="ECO:0000313" key="12">
    <source>
        <dbReference type="Proteomes" id="UP001596507"/>
    </source>
</evidence>
<comment type="cofactor">
    <cofactor evidence="1">
        <name>Mg(2+)</name>
        <dbReference type="ChEBI" id="CHEBI:18420"/>
    </cofactor>
</comment>
<dbReference type="PIRSF" id="PIRSF009407">
    <property type="entry name" value="IDH_monmr"/>
    <property type="match status" value="1"/>
</dbReference>
<evidence type="ECO:0000256" key="1">
    <source>
        <dbReference type="ARBA" id="ARBA00001946"/>
    </source>
</evidence>
<name>A0ABW2H8K9_9MICO</name>
<proteinExistence type="inferred from homology"/>
<evidence type="ECO:0000256" key="3">
    <source>
        <dbReference type="ARBA" id="ARBA00022532"/>
    </source>
</evidence>
<protein>
    <recommendedName>
        <fullName evidence="10">Isocitrate dehydrogenase [NADP]</fullName>
        <ecNumber evidence="10">1.1.1.42</ecNumber>
    </recommendedName>
    <alternativeName>
        <fullName evidence="10">Oxalosuccinate decarboxylase</fullName>
    </alternativeName>
</protein>
<keyword evidence="12" id="KW-1185">Reference proteome</keyword>
<evidence type="ECO:0000256" key="8">
    <source>
        <dbReference type="ARBA" id="ARBA00023554"/>
    </source>
</evidence>
<evidence type="ECO:0000256" key="2">
    <source>
        <dbReference type="ARBA" id="ARBA00022435"/>
    </source>
</evidence>
<dbReference type="EC" id="1.1.1.42" evidence="10"/>
<reference evidence="12" key="1">
    <citation type="journal article" date="2019" name="Int. J. Syst. Evol. Microbiol.">
        <title>The Global Catalogue of Microorganisms (GCM) 10K type strain sequencing project: providing services to taxonomists for standard genome sequencing and annotation.</title>
        <authorList>
            <consortium name="The Broad Institute Genomics Platform"/>
            <consortium name="The Broad Institute Genome Sequencing Center for Infectious Disease"/>
            <person name="Wu L."/>
            <person name="Ma J."/>
        </authorList>
    </citation>
    <scope>NUCLEOTIDE SEQUENCE [LARGE SCALE GENOMIC DNA]</scope>
    <source>
        <strain evidence="12">CGMCC 1.15772</strain>
    </source>
</reference>
<comment type="similarity">
    <text evidence="9 10">Belongs to the monomeric-type IDH family.</text>
</comment>
<dbReference type="Proteomes" id="UP001596507">
    <property type="component" value="Unassembled WGS sequence"/>
</dbReference>
<dbReference type="SUPFAM" id="SSF53659">
    <property type="entry name" value="Isocitrate/Isopropylmalate dehydrogenase-like"/>
    <property type="match status" value="1"/>
</dbReference>
<dbReference type="EMBL" id="JBHTBE010000001">
    <property type="protein sequence ID" value="MFC7267687.1"/>
    <property type="molecule type" value="Genomic_DNA"/>
</dbReference>
<evidence type="ECO:0000256" key="5">
    <source>
        <dbReference type="ARBA" id="ARBA00022842"/>
    </source>
</evidence>
<evidence type="ECO:0000256" key="4">
    <source>
        <dbReference type="ARBA" id="ARBA00022723"/>
    </source>
</evidence>
<keyword evidence="3 10" id="KW-0816">Tricarboxylic acid cycle</keyword>
<sequence length="738" mass="78428">MTEPTIIYTHTDEAPALATASFLPIIQAVTRTAGVDIETRDISLAGRILAAFPQRLTPEQQVGDALAELGGLATLPEANIIKLPNISASIPQLKAAIAELQSQGYDIPDYPDEASSIEEKDVRARYDRIKGSAVNPVLREGNSDRRAPLSVKNYARKHPHRNKAFEGGSKTHVATMGHDDFKSNEKSWVAAHDDVLTIQHVAADGTVTVLKDGLKVLPREIVDATFLSASALDAFLAETLKEAEEGDLLYSVHLKATMMKVSDPIIFGHVVKAYFADVFARYGDKIAAAGLTPNNGLGSILSGLAGVDGGEEITAAFTEALAAGARLSYVNSDKGITNLHVPSDVIVDASMPALVRNGGKLWGVDGSEADTLAVIPDSSYAGVYQAVIDDVKANGPLDPTTIGTVPNVGLMAQAAEEYGSHDKTFEIASAGTVRIVDGSGEVVIEHEVGAGDIWRATQTKYLPVVDWVRLAVSRARATGAPAVFWLDVNRAHDAQIIAKVYQALATMDTHGVELSILSPAEATRYTLARMRHGLDTISVTGNVLRDYLTDLFPILEVGTSAKMLSIVPLLAGGGLFETGAGGSAPKHVQQLVEENYLRWDSLGEFFALAASLEHLSEFAGNPKAKVLADTLDAATGTFLENDKSPGRALGTIDNRGSHFYLALYWAQELAQQTADAELAAAFAPVAEKLAAAEQQIVEELLAVQGSHAEIGGYYRPDTALVEGVMRPSATLNGIIDAI</sequence>
<dbReference type="PANTHER" id="PTHR36999">
    <property type="entry name" value="ISOCITRATE DEHYDROGENASE [NADP]"/>
    <property type="match status" value="1"/>
</dbReference>
<keyword evidence="7 10" id="KW-0560">Oxidoreductase</keyword>
<dbReference type="NCBIfam" id="TIGR00178">
    <property type="entry name" value="monomer_idh"/>
    <property type="match status" value="1"/>
</dbReference>
<keyword evidence="5" id="KW-0460">Magnesium</keyword>
<keyword evidence="6 10" id="KW-0521">NADP</keyword>
<keyword evidence="2 10" id="KW-0329">Glyoxylate bypass</keyword>
<accession>A0ABW2H8K9</accession>
<dbReference type="Pfam" id="PF03971">
    <property type="entry name" value="IDH"/>
    <property type="match status" value="1"/>
</dbReference>
<evidence type="ECO:0000256" key="6">
    <source>
        <dbReference type="ARBA" id="ARBA00022857"/>
    </source>
</evidence>
<dbReference type="RefSeq" id="WP_262872618.1">
    <property type="nucleotide sequence ID" value="NZ_BAABKW010000018.1"/>
</dbReference>
<evidence type="ECO:0000256" key="7">
    <source>
        <dbReference type="ARBA" id="ARBA00023002"/>
    </source>
</evidence>
<evidence type="ECO:0000256" key="10">
    <source>
        <dbReference type="PIRNR" id="PIRNR009407"/>
    </source>
</evidence>
<comment type="catalytic activity">
    <reaction evidence="8 10">
        <text>D-threo-isocitrate + NADP(+) = 2-oxoglutarate + CO2 + NADPH</text>
        <dbReference type="Rhea" id="RHEA:19629"/>
        <dbReference type="ChEBI" id="CHEBI:15562"/>
        <dbReference type="ChEBI" id="CHEBI:16526"/>
        <dbReference type="ChEBI" id="CHEBI:16810"/>
        <dbReference type="ChEBI" id="CHEBI:57783"/>
        <dbReference type="ChEBI" id="CHEBI:58349"/>
        <dbReference type="EC" id="1.1.1.42"/>
    </reaction>
</comment>
<gene>
    <name evidence="11" type="ORF">ACFQRL_01800</name>
</gene>